<dbReference type="EMBL" id="JAWZZT010001210">
    <property type="protein sequence ID" value="MDX7018696.1"/>
    <property type="molecule type" value="Genomic_DNA"/>
</dbReference>
<dbReference type="InterPro" id="IPR022732">
    <property type="entry name" value="Peptidase_S54_GlpG_N"/>
</dbReference>
<protein>
    <submittedName>
        <fullName evidence="2">Rhomboid family intramembrane serine protease GlpG</fullName>
    </submittedName>
</protein>
<organism evidence="2 3">
    <name type="scientific">Klebsiella aerogenes</name>
    <name type="common">Enterobacter aerogenes</name>
    <dbReference type="NCBI Taxonomy" id="548"/>
    <lineage>
        <taxon>Bacteria</taxon>
        <taxon>Pseudomonadati</taxon>
        <taxon>Pseudomonadota</taxon>
        <taxon>Gammaproteobacteria</taxon>
        <taxon>Enterobacterales</taxon>
        <taxon>Enterobacteriaceae</taxon>
        <taxon>Klebsiella/Raoultella group</taxon>
        <taxon>Klebsiella</taxon>
    </lineage>
</organism>
<name>A0AAW9EFJ9_KLEAE</name>
<dbReference type="GO" id="GO:0006508">
    <property type="term" value="P:proteolysis"/>
    <property type="evidence" value="ECO:0007669"/>
    <property type="project" value="UniProtKB-KW"/>
</dbReference>
<dbReference type="AlphaFoldDB" id="A0AAW9EFJ9"/>
<keyword evidence="2" id="KW-0378">Hydrolase</keyword>
<evidence type="ECO:0000313" key="2">
    <source>
        <dbReference type="EMBL" id="MDX7018696.1"/>
    </source>
</evidence>
<dbReference type="InterPro" id="IPR038236">
    <property type="entry name" value="GlpG_N_sf"/>
</dbReference>
<dbReference type="GO" id="GO:0016020">
    <property type="term" value="C:membrane"/>
    <property type="evidence" value="ECO:0007669"/>
    <property type="project" value="InterPro"/>
</dbReference>
<feature type="non-terminal residue" evidence="2">
    <location>
        <position position="87"/>
    </location>
</feature>
<proteinExistence type="predicted"/>
<evidence type="ECO:0000313" key="3">
    <source>
        <dbReference type="Proteomes" id="UP001279012"/>
    </source>
</evidence>
<accession>A0AAW9EFJ9</accession>
<sequence length="87" mass="10154">SNPQLADMFVNYMATKGVRIHAKTENQQVSLWLENEQQLNQVESELKTFLREPFHPRYQAASWQTGTPQRTGLQYRPAFSIKSMVQQ</sequence>
<evidence type="ECO:0000259" key="1">
    <source>
        <dbReference type="Pfam" id="PF12122"/>
    </source>
</evidence>
<reference evidence="2" key="1">
    <citation type="submission" date="2023-11" db="EMBL/GenBank/DDBJ databases">
        <title>Detection of rare carbapenemases in Enterobacterales - comparison of two colorimetric and two CIM-based carbapenemase assays.</title>
        <authorList>
            <person name="Schaffarczyk L."/>
            <person name="Noster J."/>
            <person name="Stelzer Y."/>
            <person name="Sattler J."/>
            <person name="Gatermann S."/>
            <person name="Hamprecht A."/>
        </authorList>
    </citation>
    <scope>NUCLEOTIDE SEQUENCE</scope>
    <source>
        <strain evidence="2">CIM-Cont-037</strain>
    </source>
</reference>
<gene>
    <name evidence="2" type="ORF">SJ059_30180</name>
</gene>
<feature type="non-terminal residue" evidence="2">
    <location>
        <position position="1"/>
    </location>
</feature>
<keyword evidence="2" id="KW-0645">Protease</keyword>
<feature type="domain" description="Peptidase S54 GlpG peptidase N-terminal" evidence="1">
    <location>
        <begin position="1"/>
        <end position="76"/>
    </location>
</feature>
<dbReference type="GO" id="GO:0004252">
    <property type="term" value="F:serine-type endopeptidase activity"/>
    <property type="evidence" value="ECO:0007669"/>
    <property type="project" value="InterPro"/>
</dbReference>
<dbReference type="Gene3D" id="3.30.70.2350">
    <property type="match status" value="1"/>
</dbReference>
<dbReference type="Pfam" id="PF12122">
    <property type="entry name" value="Rhomboid_N"/>
    <property type="match status" value="1"/>
</dbReference>
<comment type="caution">
    <text evidence="2">The sequence shown here is derived from an EMBL/GenBank/DDBJ whole genome shotgun (WGS) entry which is preliminary data.</text>
</comment>
<dbReference type="Proteomes" id="UP001279012">
    <property type="component" value="Unassembled WGS sequence"/>
</dbReference>